<accession>A0A507CQ90</accession>
<protein>
    <submittedName>
        <fullName evidence="1">Uncharacterized protein</fullName>
    </submittedName>
</protein>
<evidence type="ECO:0000313" key="2">
    <source>
        <dbReference type="Proteomes" id="UP000317494"/>
    </source>
</evidence>
<comment type="caution">
    <text evidence="1">The sequence shown here is derived from an EMBL/GenBank/DDBJ whole genome shotgun (WGS) entry which is preliminary data.</text>
</comment>
<gene>
    <name evidence="1" type="ORF">SeMB42_g05623</name>
</gene>
<dbReference type="Proteomes" id="UP000317494">
    <property type="component" value="Unassembled WGS sequence"/>
</dbReference>
<dbReference type="EMBL" id="QEAN01000275">
    <property type="protein sequence ID" value="TPX41307.1"/>
    <property type="molecule type" value="Genomic_DNA"/>
</dbReference>
<proteinExistence type="predicted"/>
<keyword evidence="2" id="KW-1185">Reference proteome</keyword>
<sequence length="66" mass="7390">MAVHIGFDKKAPTQETVALKPSRVSNSSWSWSLKMARVLEDASCFGAQHCQSLYTVRYCETCSNCM</sequence>
<evidence type="ECO:0000313" key="1">
    <source>
        <dbReference type="EMBL" id="TPX41307.1"/>
    </source>
</evidence>
<dbReference type="VEuPathDB" id="FungiDB:SeMB42_g05623"/>
<dbReference type="AlphaFoldDB" id="A0A507CQ90"/>
<name>A0A507CQ90_9FUNG</name>
<reference evidence="1 2" key="1">
    <citation type="journal article" date="2019" name="Sci. Rep.">
        <title>Comparative genomics of chytrid fungi reveal insights into the obligate biotrophic and pathogenic lifestyle of Synchytrium endobioticum.</title>
        <authorList>
            <person name="van de Vossenberg B.T.L.H."/>
            <person name="Warris S."/>
            <person name="Nguyen H.D.T."/>
            <person name="van Gent-Pelzer M.P.E."/>
            <person name="Joly D.L."/>
            <person name="van de Geest H.C."/>
            <person name="Bonants P.J.M."/>
            <person name="Smith D.S."/>
            <person name="Levesque C.A."/>
            <person name="van der Lee T.A.J."/>
        </authorList>
    </citation>
    <scope>NUCLEOTIDE SEQUENCE [LARGE SCALE GENOMIC DNA]</scope>
    <source>
        <strain evidence="1 2">MB42</strain>
    </source>
</reference>
<organism evidence="1 2">
    <name type="scientific">Synchytrium endobioticum</name>
    <dbReference type="NCBI Taxonomy" id="286115"/>
    <lineage>
        <taxon>Eukaryota</taxon>
        <taxon>Fungi</taxon>
        <taxon>Fungi incertae sedis</taxon>
        <taxon>Chytridiomycota</taxon>
        <taxon>Chytridiomycota incertae sedis</taxon>
        <taxon>Chytridiomycetes</taxon>
        <taxon>Synchytriales</taxon>
        <taxon>Synchytriaceae</taxon>
        <taxon>Synchytrium</taxon>
    </lineage>
</organism>